<dbReference type="Proteomes" id="UP001237642">
    <property type="component" value="Unassembled WGS sequence"/>
</dbReference>
<keyword evidence="2" id="KW-0472">Membrane</keyword>
<evidence type="ECO:0000256" key="1">
    <source>
        <dbReference type="SAM" id="MobiDB-lite"/>
    </source>
</evidence>
<feature type="transmembrane region" description="Helical" evidence="2">
    <location>
        <begin position="168"/>
        <end position="192"/>
    </location>
</feature>
<feature type="transmembrane region" description="Helical" evidence="2">
    <location>
        <begin position="83"/>
        <end position="106"/>
    </location>
</feature>
<evidence type="ECO:0000256" key="2">
    <source>
        <dbReference type="SAM" id="Phobius"/>
    </source>
</evidence>
<keyword evidence="4" id="KW-1185">Reference proteome</keyword>
<dbReference type="PANTHER" id="PTHR33430">
    <property type="entry name" value="MATERNAL EFFECT EMBRYO ARREST PROTEIN"/>
    <property type="match status" value="1"/>
</dbReference>
<dbReference type="EMBL" id="JAUIZM010000003">
    <property type="protein sequence ID" value="KAK1393852.1"/>
    <property type="molecule type" value="Genomic_DNA"/>
</dbReference>
<keyword evidence="2" id="KW-0812">Transmembrane</keyword>
<feature type="transmembrane region" description="Helical" evidence="2">
    <location>
        <begin position="126"/>
        <end position="147"/>
    </location>
</feature>
<reference evidence="3" key="2">
    <citation type="submission" date="2023-05" db="EMBL/GenBank/DDBJ databases">
        <authorList>
            <person name="Schelkunov M.I."/>
        </authorList>
    </citation>
    <scope>NUCLEOTIDE SEQUENCE</scope>
    <source>
        <strain evidence="3">Hsosn_3</strain>
        <tissue evidence="3">Leaf</tissue>
    </source>
</reference>
<comment type="caution">
    <text evidence="3">The sequence shown here is derived from an EMBL/GenBank/DDBJ whole genome shotgun (WGS) entry which is preliminary data.</text>
</comment>
<accession>A0AAD8J0T7</accession>
<sequence length="211" mass="22913">MSERDIPEKPVVDQATKTQKEQKKEEKFDRKDAHIKTLDDLVTVNSLFTLAVFVGLTQTSPGFRSLEGRDDCNAGPGAAKMLILYEVVAFACFLLSSLVAKVLKLILSMDGLRFKIVREGFDLKDFLVILTASASVAGIVLLTLSVVNLVQIRIGLYSCGSAEARRAIWALCTIVAIALIIYVASMIVAIYASITGDPSEEKIANTGDELV</sequence>
<gene>
    <name evidence="3" type="ORF">POM88_012908</name>
</gene>
<dbReference type="AlphaFoldDB" id="A0AAD8J0T7"/>
<protein>
    <submittedName>
        <fullName evidence="3">Uncharacterized protein</fullName>
    </submittedName>
</protein>
<reference evidence="3" key="1">
    <citation type="submission" date="2023-02" db="EMBL/GenBank/DDBJ databases">
        <title>Genome of toxic invasive species Heracleum sosnowskyi carries increased number of genes despite the absence of recent whole-genome duplications.</title>
        <authorList>
            <person name="Schelkunov M."/>
            <person name="Shtratnikova V."/>
            <person name="Makarenko M."/>
            <person name="Klepikova A."/>
            <person name="Omelchenko D."/>
            <person name="Novikova G."/>
            <person name="Obukhova E."/>
            <person name="Bogdanov V."/>
            <person name="Penin A."/>
            <person name="Logacheva M."/>
        </authorList>
    </citation>
    <scope>NUCLEOTIDE SEQUENCE</scope>
    <source>
        <strain evidence="3">Hsosn_3</strain>
        <tissue evidence="3">Leaf</tissue>
    </source>
</reference>
<keyword evidence="2" id="KW-1133">Transmembrane helix</keyword>
<evidence type="ECO:0000313" key="3">
    <source>
        <dbReference type="EMBL" id="KAK1393852.1"/>
    </source>
</evidence>
<feature type="compositionally biased region" description="Basic and acidic residues" evidence="1">
    <location>
        <begin position="1"/>
        <end position="11"/>
    </location>
</feature>
<evidence type="ECO:0000313" key="4">
    <source>
        <dbReference type="Proteomes" id="UP001237642"/>
    </source>
</evidence>
<proteinExistence type="predicted"/>
<dbReference type="PANTHER" id="PTHR33430:SF1">
    <property type="entry name" value="PGG DOMAIN-CONTAINING PROTEIN"/>
    <property type="match status" value="1"/>
</dbReference>
<organism evidence="3 4">
    <name type="scientific">Heracleum sosnowskyi</name>
    <dbReference type="NCBI Taxonomy" id="360622"/>
    <lineage>
        <taxon>Eukaryota</taxon>
        <taxon>Viridiplantae</taxon>
        <taxon>Streptophyta</taxon>
        <taxon>Embryophyta</taxon>
        <taxon>Tracheophyta</taxon>
        <taxon>Spermatophyta</taxon>
        <taxon>Magnoliopsida</taxon>
        <taxon>eudicotyledons</taxon>
        <taxon>Gunneridae</taxon>
        <taxon>Pentapetalae</taxon>
        <taxon>asterids</taxon>
        <taxon>campanulids</taxon>
        <taxon>Apiales</taxon>
        <taxon>Apiaceae</taxon>
        <taxon>Apioideae</taxon>
        <taxon>apioid superclade</taxon>
        <taxon>Tordylieae</taxon>
        <taxon>Tordyliinae</taxon>
        <taxon>Heracleum</taxon>
    </lineage>
</organism>
<feature type="region of interest" description="Disordered" evidence="1">
    <location>
        <begin position="1"/>
        <end position="26"/>
    </location>
</feature>
<name>A0AAD8J0T7_9APIA</name>